<keyword evidence="1" id="KW-0732">Signal</keyword>
<comment type="caution">
    <text evidence="2">The sequence shown here is derived from an EMBL/GenBank/DDBJ whole genome shotgun (WGS) entry which is preliminary data.</text>
</comment>
<sequence length="214" mass="23393">MILGLLYRAAIASAVALALCAPARAEAPEPDHIRGQIVNVDGKAIAVKTRDGRTVNLTLADDTTIISLTKASFTDVDFGTYVGAVAVRLDEYSPIVRDSLSWLHKGFELRIVDDALRGIALGERKWDLTPETIMAHGWVDDMEIRVISIKWGPTEQEETDVEVGRDVPVLKMSLGDRNLLKAHANVFVGARKRADGKYMVGFIFIGKDGIVPPL</sequence>
<feature type="signal peptide" evidence="1">
    <location>
        <begin position="1"/>
        <end position="27"/>
    </location>
</feature>
<evidence type="ECO:0000313" key="2">
    <source>
        <dbReference type="EMBL" id="KWK70493.1"/>
    </source>
</evidence>
<dbReference type="AlphaFoldDB" id="A0A108C987"/>
<reference evidence="2 3" key="1">
    <citation type="submission" date="2015-11" db="EMBL/GenBank/DDBJ databases">
        <title>Expanding the genomic diversity of Burkholderia species for the development of highly accurate diagnostics.</title>
        <authorList>
            <person name="Sahl J."/>
            <person name="Keim P."/>
            <person name="Wagner D."/>
        </authorList>
    </citation>
    <scope>NUCLEOTIDE SEQUENCE [LARGE SCALE GENOMIC DNA]</scope>
    <source>
        <strain evidence="2 3">MSMB782WGS</strain>
    </source>
</reference>
<feature type="chain" id="PRO_5007129603" description="DUF5666 domain-containing protein" evidence="1">
    <location>
        <begin position="28"/>
        <end position="214"/>
    </location>
</feature>
<dbReference type="Proteomes" id="UP000065504">
    <property type="component" value="Unassembled WGS sequence"/>
</dbReference>
<evidence type="ECO:0000313" key="3">
    <source>
        <dbReference type="Proteomes" id="UP000065504"/>
    </source>
</evidence>
<proteinExistence type="predicted"/>
<accession>A0A108C987</accession>
<evidence type="ECO:0000256" key="1">
    <source>
        <dbReference type="SAM" id="SignalP"/>
    </source>
</evidence>
<name>A0A108C987_9BURK</name>
<evidence type="ECO:0008006" key="4">
    <source>
        <dbReference type="Google" id="ProtNLM"/>
    </source>
</evidence>
<protein>
    <recommendedName>
        <fullName evidence="4">DUF5666 domain-containing protein</fullName>
    </recommendedName>
</protein>
<organism evidence="2 3">
    <name type="scientific">Burkholderia ubonensis</name>
    <dbReference type="NCBI Taxonomy" id="101571"/>
    <lineage>
        <taxon>Bacteria</taxon>
        <taxon>Pseudomonadati</taxon>
        <taxon>Pseudomonadota</taxon>
        <taxon>Betaproteobacteria</taxon>
        <taxon>Burkholderiales</taxon>
        <taxon>Burkholderiaceae</taxon>
        <taxon>Burkholderia</taxon>
        <taxon>Burkholderia cepacia complex</taxon>
    </lineage>
</organism>
<dbReference type="RefSeq" id="WP_060236424.1">
    <property type="nucleotide sequence ID" value="NZ_LPJH01000102.1"/>
</dbReference>
<gene>
    <name evidence="2" type="ORF">WM16_21135</name>
</gene>
<dbReference type="EMBL" id="LPLU01000106">
    <property type="protein sequence ID" value="KWK70493.1"/>
    <property type="molecule type" value="Genomic_DNA"/>
</dbReference>